<dbReference type="Proteomes" id="UP000887579">
    <property type="component" value="Unplaced"/>
</dbReference>
<organism evidence="1 2">
    <name type="scientific">Panagrolaimus sp. ES5</name>
    <dbReference type="NCBI Taxonomy" id="591445"/>
    <lineage>
        <taxon>Eukaryota</taxon>
        <taxon>Metazoa</taxon>
        <taxon>Ecdysozoa</taxon>
        <taxon>Nematoda</taxon>
        <taxon>Chromadorea</taxon>
        <taxon>Rhabditida</taxon>
        <taxon>Tylenchina</taxon>
        <taxon>Panagrolaimomorpha</taxon>
        <taxon>Panagrolaimoidea</taxon>
        <taxon>Panagrolaimidae</taxon>
        <taxon>Panagrolaimus</taxon>
    </lineage>
</organism>
<reference evidence="2" key="1">
    <citation type="submission" date="2022-11" db="UniProtKB">
        <authorList>
            <consortium name="WormBaseParasite"/>
        </authorList>
    </citation>
    <scope>IDENTIFICATION</scope>
</reference>
<dbReference type="WBParaSite" id="ES5_v2.g14380.t1">
    <property type="protein sequence ID" value="ES5_v2.g14380.t1"/>
    <property type="gene ID" value="ES5_v2.g14380"/>
</dbReference>
<name>A0AC34FC44_9BILA</name>
<evidence type="ECO:0000313" key="2">
    <source>
        <dbReference type="WBParaSite" id="ES5_v2.g14380.t1"/>
    </source>
</evidence>
<protein>
    <submittedName>
        <fullName evidence="2">Uncharacterized protein</fullName>
    </submittedName>
</protein>
<sequence>MSSVRLIPLIFRGFVFLPQRCTTIAAPFQPFRSFASYAPRSRKNSKSKKSSKTFGDHSTAATSGTRKYDENQIIPDALGELPQPERIYRRPEYHFNPEHEKDNEYPAIMLTKEEKEISVPFLKKVVSTLEDRGQQFVLPWGDESAIEAILGILRELTTTTGVFPEFLFDAFTQKPELFAAITRNGNKCIEIFDCLCDMCGFSIQDTIRMFGSYTSELLETDANEISQRLSCFLRVGVNAGRNLGRMVRKCPAILFASDSQQIAENVEALGSFFSRSILPKILANDPEIVLKNFEQIESNYEYIYYHMRCEPEEFVETRQWSQMPLEEVMNRHKFLLKTGKYELPDPKKPQLKMENPSLHRIFDTNDNAFAVHVATVSVEEWMMYKELAEKLEALEDKERPFERIKPSQRKAYERRLKETKEQEDYVFEA</sequence>
<accession>A0AC34FC44</accession>
<proteinExistence type="predicted"/>
<evidence type="ECO:0000313" key="1">
    <source>
        <dbReference type="Proteomes" id="UP000887579"/>
    </source>
</evidence>